<keyword evidence="1" id="KW-0479">Metal-binding</keyword>
<proteinExistence type="predicted"/>
<gene>
    <name evidence="3" type="ORF">g.165353</name>
</gene>
<dbReference type="InterPro" id="IPR007527">
    <property type="entry name" value="Znf_SWIM"/>
</dbReference>
<reference evidence="3" key="1">
    <citation type="submission" date="2018-04" db="EMBL/GenBank/DDBJ databases">
        <title>Transcriptome of Schizaphis graminum biotype I.</title>
        <authorList>
            <person name="Scully E.D."/>
            <person name="Geib S.M."/>
            <person name="Palmer N.A."/>
            <person name="Koch K."/>
            <person name="Bradshaw J."/>
            <person name="Heng-Moss T."/>
            <person name="Sarath G."/>
        </authorList>
    </citation>
    <scope>NUCLEOTIDE SEQUENCE</scope>
</reference>
<dbReference type="EMBL" id="GGMR01010236">
    <property type="protein sequence ID" value="MBY22855.1"/>
    <property type="molecule type" value="Transcribed_RNA"/>
</dbReference>
<evidence type="ECO:0000259" key="2">
    <source>
        <dbReference type="PROSITE" id="PS50966"/>
    </source>
</evidence>
<dbReference type="PANTHER" id="PTHR35385">
    <property type="entry name" value="PROTEIN B, PUTATIVE-RELATED-RELATED"/>
    <property type="match status" value="1"/>
</dbReference>
<dbReference type="PANTHER" id="PTHR35385:SF2">
    <property type="entry name" value="PROTEIN B, PUTATIVE-RELATED"/>
    <property type="match status" value="1"/>
</dbReference>
<protein>
    <recommendedName>
        <fullName evidence="2">SWIM-type domain-containing protein</fullName>
    </recommendedName>
</protein>
<keyword evidence="1" id="KW-0863">Zinc-finger</keyword>
<evidence type="ECO:0000313" key="3">
    <source>
        <dbReference type="EMBL" id="MBY22855.1"/>
    </source>
</evidence>
<feature type="domain" description="SWIM-type" evidence="2">
    <location>
        <begin position="150"/>
        <end position="181"/>
    </location>
</feature>
<dbReference type="GO" id="GO:0008270">
    <property type="term" value="F:zinc ion binding"/>
    <property type="evidence" value="ECO:0007669"/>
    <property type="project" value="UniProtKB-KW"/>
</dbReference>
<dbReference type="AlphaFoldDB" id="A0A2S2P090"/>
<accession>A0A2S2P090</accession>
<keyword evidence="1" id="KW-0862">Zinc</keyword>
<organism evidence="3">
    <name type="scientific">Schizaphis graminum</name>
    <name type="common">Green bug aphid</name>
    <dbReference type="NCBI Taxonomy" id="13262"/>
    <lineage>
        <taxon>Eukaryota</taxon>
        <taxon>Metazoa</taxon>
        <taxon>Ecdysozoa</taxon>
        <taxon>Arthropoda</taxon>
        <taxon>Hexapoda</taxon>
        <taxon>Insecta</taxon>
        <taxon>Pterygota</taxon>
        <taxon>Neoptera</taxon>
        <taxon>Paraneoptera</taxon>
        <taxon>Hemiptera</taxon>
        <taxon>Sternorrhyncha</taxon>
        <taxon>Aphidomorpha</taxon>
        <taxon>Aphidoidea</taxon>
        <taxon>Aphididae</taxon>
        <taxon>Aphidini</taxon>
        <taxon>Schizaphis</taxon>
    </lineage>
</organism>
<sequence>MVYSKDRNELETTYNNALRKPLVKQFPKFVKYLQNLYQKRQEWALCFRKGLITRGQNTNNISEAGIKIIKDVILDRTKAYSPVQLFFFIVNDLDAFYEIKLLDIAANRPPQYLKNKINISETLKTNLSYKISDTHCSLFEVNNKVRNTQYIADLNHGICSCPQGNTGFPCKHQVFIANDLNIDLNICLPITEETRQKLHIIAIGSTDIESGWYGPSKIENFNTNKLDIIQTNKINKATINSNNQLSYQDTDTSKSIQLIEEN</sequence>
<dbReference type="PROSITE" id="PS50966">
    <property type="entry name" value="ZF_SWIM"/>
    <property type="match status" value="1"/>
</dbReference>
<name>A0A2S2P090_SCHGA</name>
<evidence type="ECO:0000256" key="1">
    <source>
        <dbReference type="PROSITE-ProRule" id="PRU00325"/>
    </source>
</evidence>